<feature type="domain" description="Flagellar hook-associated protein 2 C-terminal" evidence="7">
    <location>
        <begin position="231"/>
        <end position="505"/>
    </location>
</feature>
<dbReference type="Pfam" id="PF07195">
    <property type="entry name" value="FliD_C"/>
    <property type="match status" value="1"/>
</dbReference>
<evidence type="ECO:0000256" key="3">
    <source>
        <dbReference type="ARBA" id="ARBA00023054"/>
    </source>
</evidence>
<dbReference type="GO" id="GO:0071973">
    <property type="term" value="P:bacterial-type flagellum-dependent cell motility"/>
    <property type="evidence" value="ECO:0007669"/>
    <property type="project" value="TreeGrafter"/>
</dbReference>
<protein>
    <recommendedName>
        <fullName evidence="5">Flagellar hook-associated protein 2</fullName>
        <shortName evidence="5">HAP2</shortName>
    </recommendedName>
    <alternativeName>
        <fullName evidence="5">Flagellar cap protein</fullName>
    </alternativeName>
</protein>
<keyword evidence="4 5" id="KW-0975">Bacterial flagellum</keyword>
<dbReference type="AlphaFoldDB" id="A0A1G8EEH1"/>
<dbReference type="RefSeq" id="WP_057897509.1">
    <property type="nucleotide sequence ID" value="NZ_CP080764.1"/>
</dbReference>
<comment type="similarity">
    <text evidence="1 5">Belongs to the FliD family.</text>
</comment>
<dbReference type="GeneID" id="97143065"/>
<dbReference type="InterPro" id="IPR003481">
    <property type="entry name" value="FliD_N"/>
</dbReference>
<dbReference type="GO" id="GO:0005576">
    <property type="term" value="C:extracellular region"/>
    <property type="evidence" value="ECO:0007669"/>
    <property type="project" value="UniProtKB-SubCell"/>
</dbReference>
<dbReference type="InterPro" id="IPR010809">
    <property type="entry name" value="FliD_C"/>
</dbReference>
<comment type="subunit">
    <text evidence="2 5">Homopentamer.</text>
</comment>
<accession>A0A1G8EEH1</accession>
<evidence type="ECO:0000256" key="1">
    <source>
        <dbReference type="ARBA" id="ARBA00009764"/>
    </source>
</evidence>
<keyword evidence="9" id="KW-0282">Flagellum</keyword>
<evidence type="ECO:0000313" key="10">
    <source>
        <dbReference type="Proteomes" id="UP000198956"/>
    </source>
</evidence>
<keyword evidence="11" id="KW-1185">Reference proteome</keyword>
<feature type="coiled-coil region" evidence="5">
    <location>
        <begin position="280"/>
        <end position="307"/>
    </location>
</feature>
<dbReference type="GO" id="GO:0007155">
    <property type="term" value="P:cell adhesion"/>
    <property type="evidence" value="ECO:0007669"/>
    <property type="project" value="InterPro"/>
</dbReference>
<dbReference type="PANTHER" id="PTHR30288">
    <property type="entry name" value="FLAGELLAR CAP/ASSEMBLY PROTEIN FLID"/>
    <property type="match status" value="1"/>
</dbReference>
<keyword evidence="5" id="KW-0964">Secreted</keyword>
<reference evidence="9 10" key="1">
    <citation type="submission" date="2016-10" db="EMBL/GenBank/DDBJ databases">
        <authorList>
            <person name="de Groot N.N."/>
        </authorList>
    </citation>
    <scope>NUCLEOTIDE SEQUENCE [LARGE SCALE GENOMIC DNA]</scope>
    <source>
        <strain evidence="9 10">L 420-91</strain>
    </source>
</reference>
<dbReference type="Pfam" id="PF02465">
    <property type="entry name" value="FliD_N"/>
    <property type="match status" value="1"/>
</dbReference>
<dbReference type="Proteomes" id="UP000826616">
    <property type="component" value="Chromosome"/>
</dbReference>
<evidence type="ECO:0000256" key="4">
    <source>
        <dbReference type="ARBA" id="ARBA00023143"/>
    </source>
</evidence>
<evidence type="ECO:0000259" key="7">
    <source>
        <dbReference type="Pfam" id="PF07195"/>
    </source>
</evidence>
<dbReference type="PANTHER" id="PTHR30288:SF0">
    <property type="entry name" value="FLAGELLAR HOOK-ASSOCIATED PROTEIN 2"/>
    <property type="match status" value="1"/>
</dbReference>
<evidence type="ECO:0000256" key="5">
    <source>
        <dbReference type="RuleBase" id="RU362066"/>
    </source>
</evidence>
<dbReference type="GO" id="GO:0009424">
    <property type="term" value="C:bacterial-type flagellum hook"/>
    <property type="evidence" value="ECO:0007669"/>
    <property type="project" value="UniProtKB-UniRule"/>
</dbReference>
<evidence type="ECO:0000256" key="2">
    <source>
        <dbReference type="ARBA" id="ARBA00011255"/>
    </source>
</evidence>
<evidence type="ECO:0000313" key="9">
    <source>
        <dbReference type="EMBL" id="SDH68313.1"/>
    </source>
</evidence>
<evidence type="ECO:0000313" key="11">
    <source>
        <dbReference type="Proteomes" id="UP000826616"/>
    </source>
</evidence>
<dbReference type="EMBL" id="CP080764">
    <property type="protein sequence ID" value="QYY42499.1"/>
    <property type="molecule type" value="Genomic_DNA"/>
</dbReference>
<dbReference type="InterPro" id="IPR040026">
    <property type="entry name" value="FliD"/>
</dbReference>
<dbReference type="GO" id="GO:0009421">
    <property type="term" value="C:bacterial-type flagellum filament cap"/>
    <property type="evidence" value="ECO:0007669"/>
    <property type="project" value="InterPro"/>
</dbReference>
<name>A0A1G8EEH1_ANETH</name>
<keyword evidence="9" id="KW-0966">Cell projection</keyword>
<organism evidence="9 10">
    <name type="scientific">Aneurinibacillus thermoaerophilus</name>
    <dbReference type="NCBI Taxonomy" id="143495"/>
    <lineage>
        <taxon>Bacteria</taxon>
        <taxon>Bacillati</taxon>
        <taxon>Bacillota</taxon>
        <taxon>Bacilli</taxon>
        <taxon>Bacillales</taxon>
        <taxon>Paenibacillaceae</taxon>
        <taxon>Aneurinibacillus group</taxon>
        <taxon>Aneurinibacillus</taxon>
    </lineage>
</organism>
<keyword evidence="3 5" id="KW-0175">Coiled coil</keyword>
<evidence type="ECO:0000259" key="6">
    <source>
        <dbReference type="Pfam" id="PF02465"/>
    </source>
</evidence>
<keyword evidence="9" id="KW-0969">Cilium</keyword>
<sequence>MYGMNVNRISGLASGMDTDTLIKKLMDAERIPFNKLKQNREKLNWQSEAYRKWNTEIFSFRSKTLFDMKMSSTYNTFTTASSDEAKVSAVANGDAIEGLHTLKVTQTAAAASVNATTDTSRTLSEDSEFVVKVTNAKGEVRQATISLKAGQTVKDAVAALNAAVDAGDGKTSLGLQAAYDDNLKQFVLKTKETGASTKIELSVTSDTKNPLYVLGLAASDAAVDDTKTYTGQNAKVILDGYPETEFTSNTFKAFGLIYTIKGQATPATPIEVTVNVKRDIEAEIKNIKDFINKYNEMLEKLKKTLDEPVYKNYQPLTDEERKALTEKQIEQWEEKAKSGLLRRDGILSGLVNSMRLNMTSIVDNGSKYNSLAAIGITSESYKDKGKLTVNEDKLREALEEDPEAVKNLFIQGSDITEEDVENDPTKQAKRGLIHRLNDSFGAAFKELTEKAGVTGNQADDQSIIGKMLQNLDARIYDMERRLIQKENRYYRQFTAMEKAMSKYNAQSAWLMQQFAGGSNGR</sequence>
<dbReference type="EMBL" id="FNDE01000043">
    <property type="protein sequence ID" value="SDH68313.1"/>
    <property type="molecule type" value="Genomic_DNA"/>
</dbReference>
<comment type="function">
    <text evidence="5">Required for morphogenesis and for the elongation of the flagellar filament by facilitating polymerization of the flagellin monomers at the tip of growing filament. Forms a capping structure, which prevents flagellin subunits (transported through the central channel of the flagellum) from leaking out without polymerization at the distal end.</text>
</comment>
<evidence type="ECO:0000313" key="8">
    <source>
        <dbReference type="EMBL" id="QYY42499.1"/>
    </source>
</evidence>
<comment type="subcellular location">
    <subcellularLocation>
        <location evidence="5">Secreted</location>
    </subcellularLocation>
    <subcellularLocation>
        <location evidence="5">Bacterial flagellum</location>
    </subcellularLocation>
</comment>
<feature type="domain" description="Flagellar hook-associated protein 2 N-terminal" evidence="6">
    <location>
        <begin position="14"/>
        <end position="110"/>
    </location>
</feature>
<proteinExistence type="inferred from homology"/>
<gene>
    <name evidence="8" type="primary">fliD</name>
    <name evidence="8" type="ORF">K3F53_16915</name>
    <name evidence="9" type="ORF">SAMN04489735_10439</name>
</gene>
<dbReference type="Proteomes" id="UP000198956">
    <property type="component" value="Unassembled WGS sequence"/>
</dbReference>
<reference evidence="8 11" key="2">
    <citation type="submission" date="2021-08" db="EMBL/GenBank/DDBJ databases">
        <title>Complete genome sequence of the strain Aneurinibacillus thermoaerophilus CCM 8960.</title>
        <authorList>
            <person name="Musilova J."/>
            <person name="Kourilova X."/>
            <person name="Pernicova I."/>
            <person name="Bezdicek M."/>
            <person name="Lengerova M."/>
            <person name="Obruca S."/>
            <person name="Sedlar K."/>
        </authorList>
    </citation>
    <scope>NUCLEOTIDE SEQUENCE [LARGE SCALE GENOMIC DNA]</scope>
    <source>
        <strain evidence="8 11">CCM 8960</strain>
    </source>
</reference>